<name>A0A8X6Y5C6_9ARAC</name>
<dbReference type="EMBL" id="BMAV01015780">
    <property type="protein sequence ID" value="GFY65963.1"/>
    <property type="molecule type" value="Genomic_DNA"/>
</dbReference>
<gene>
    <name evidence="1" type="ORF">TNIN_150171</name>
</gene>
<dbReference type="Proteomes" id="UP000886998">
    <property type="component" value="Unassembled WGS sequence"/>
</dbReference>
<sequence>MELLTDQATIMDYTQSVSLPSSRSSTPQVSHCFFLQLCNAMLTSESTPFTLGDAHLKSCTPHGRGKTQMQASEIDIP</sequence>
<evidence type="ECO:0000313" key="2">
    <source>
        <dbReference type="Proteomes" id="UP000886998"/>
    </source>
</evidence>
<evidence type="ECO:0000313" key="1">
    <source>
        <dbReference type="EMBL" id="GFY65963.1"/>
    </source>
</evidence>
<organism evidence="1 2">
    <name type="scientific">Trichonephila inaurata madagascariensis</name>
    <dbReference type="NCBI Taxonomy" id="2747483"/>
    <lineage>
        <taxon>Eukaryota</taxon>
        <taxon>Metazoa</taxon>
        <taxon>Ecdysozoa</taxon>
        <taxon>Arthropoda</taxon>
        <taxon>Chelicerata</taxon>
        <taxon>Arachnida</taxon>
        <taxon>Araneae</taxon>
        <taxon>Araneomorphae</taxon>
        <taxon>Entelegynae</taxon>
        <taxon>Araneoidea</taxon>
        <taxon>Nephilidae</taxon>
        <taxon>Trichonephila</taxon>
        <taxon>Trichonephila inaurata</taxon>
    </lineage>
</organism>
<reference evidence="1" key="1">
    <citation type="submission" date="2020-08" db="EMBL/GenBank/DDBJ databases">
        <title>Multicomponent nature underlies the extraordinary mechanical properties of spider dragline silk.</title>
        <authorList>
            <person name="Kono N."/>
            <person name="Nakamura H."/>
            <person name="Mori M."/>
            <person name="Yoshida Y."/>
            <person name="Ohtoshi R."/>
            <person name="Malay A.D."/>
            <person name="Moran D.A.P."/>
            <person name="Tomita M."/>
            <person name="Numata K."/>
            <person name="Arakawa K."/>
        </authorList>
    </citation>
    <scope>NUCLEOTIDE SEQUENCE</scope>
</reference>
<proteinExistence type="predicted"/>
<keyword evidence="2" id="KW-1185">Reference proteome</keyword>
<accession>A0A8X6Y5C6</accession>
<protein>
    <submittedName>
        <fullName evidence="1">Uncharacterized protein</fullName>
    </submittedName>
</protein>
<comment type="caution">
    <text evidence="1">The sequence shown here is derived from an EMBL/GenBank/DDBJ whole genome shotgun (WGS) entry which is preliminary data.</text>
</comment>
<dbReference type="AlphaFoldDB" id="A0A8X6Y5C6"/>